<name>A0A382SYM9_9ZZZZ</name>
<reference evidence="1" key="1">
    <citation type="submission" date="2018-05" db="EMBL/GenBank/DDBJ databases">
        <authorList>
            <person name="Lanie J.A."/>
            <person name="Ng W.-L."/>
            <person name="Kazmierczak K.M."/>
            <person name="Andrzejewski T.M."/>
            <person name="Davidsen T.M."/>
            <person name="Wayne K.J."/>
            <person name="Tettelin H."/>
            <person name="Glass J.I."/>
            <person name="Rusch D."/>
            <person name="Podicherti R."/>
            <person name="Tsui H.-C.T."/>
            <person name="Winkler M.E."/>
        </authorList>
    </citation>
    <scope>NUCLEOTIDE SEQUENCE</scope>
</reference>
<feature type="non-terminal residue" evidence="1">
    <location>
        <position position="44"/>
    </location>
</feature>
<organism evidence="1">
    <name type="scientific">marine metagenome</name>
    <dbReference type="NCBI Taxonomy" id="408172"/>
    <lineage>
        <taxon>unclassified sequences</taxon>
        <taxon>metagenomes</taxon>
        <taxon>ecological metagenomes</taxon>
    </lineage>
</organism>
<sequence length="44" mass="4735">MPLDMIISGRPAHPLATALGRCAIETLTEKGESCPTALNPWKSR</sequence>
<evidence type="ECO:0000313" key="1">
    <source>
        <dbReference type="EMBL" id="SVD14061.1"/>
    </source>
</evidence>
<gene>
    <name evidence="1" type="ORF">METZ01_LOCUS366915</name>
</gene>
<protein>
    <submittedName>
        <fullName evidence="1">Uncharacterized protein</fullName>
    </submittedName>
</protein>
<dbReference type="EMBL" id="UINC01132015">
    <property type="protein sequence ID" value="SVD14061.1"/>
    <property type="molecule type" value="Genomic_DNA"/>
</dbReference>
<proteinExistence type="predicted"/>
<accession>A0A382SYM9</accession>
<dbReference type="AlphaFoldDB" id="A0A382SYM9"/>